<dbReference type="GO" id="GO:0005737">
    <property type="term" value="C:cytoplasm"/>
    <property type="evidence" value="ECO:0007669"/>
    <property type="project" value="UniProtKB-SubCell"/>
</dbReference>
<keyword evidence="2 7" id="KW-0540">Nuclease</keyword>
<sequence length="150" mass="17139">MFSVVNKLKIKTPDLAFKKVSAKILGSKYDLGLVLVSPAEIKTLNKIYRRKNYPTNVLSFPLSDTEGDIVINLSQAFREASAYQHEALDHILFLFIHACLHLKGLAHGAIMSREEKKFFNLFASHVSSNNNWPRYRHKLTPSRRVRSKKG</sequence>
<protein>
    <recommendedName>
        <fullName evidence="7">Endoribonuclease YbeY</fullName>
        <ecNumber evidence="7">3.1.-.-</ecNumber>
    </recommendedName>
</protein>
<dbReference type="HAMAP" id="MF_00009">
    <property type="entry name" value="Endoribonucl_YbeY"/>
    <property type="match status" value="1"/>
</dbReference>
<dbReference type="AlphaFoldDB" id="A0A2H0BKY2"/>
<keyword evidence="5 7" id="KW-0378">Hydrolase</keyword>
<dbReference type="Gene3D" id="3.40.390.30">
    <property type="entry name" value="Metalloproteases ('zincins'), catalytic domain"/>
    <property type="match status" value="1"/>
</dbReference>
<name>A0A2H0BKY2_9BACT</name>
<dbReference type="Pfam" id="PF02130">
    <property type="entry name" value="YbeY"/>
    <property type="match status" value="1"/>
</dbReference>
<comment type="cofactor">
    <cofactor evidence="7">
        <name>Zn(2+)</name>
        <dbReference type="ChEBI" id="CHEBI:29105"/>
    </cofactor>
    <text evidence="7">Binds 1 zinc ion.</text>
</comment>
<dbReference type="GO" id="GO:0006364">
    <property type="term" value="P:rRNA processing"/>
    <property type="evidence" value="ECO:0007669"/>
    <property type="project" value="UniProtKB-UniRule"/>
</dbReference>
<keyword evidence="3 7" id="KW-0479">Metal-binding</keyword>
<reference evidence="8 9" key="1">
    <citation type="submission" date="2017-09" db="EMBL/GenBank/DDBJ databases">
        <title>Depth-based differentiation of microbial function through sediment-hosted aquifers and enrichment of novel symbionts in the deep terrestrial subsurface.</title>
        <authorList>
            <person name="Probst A.J."/>
            <person name="Ladd B."/>
            <person name="Jarett J.K."/>
            <person name="Geller-Mcgrath D.E."/>
            <person name="Sieber C.M."/>
            <person name="Emerson J.B."/>
            <person name="Anantharaman K."/>
            <person name="Thomas B.C."/>
            <person name="Malmstrom R."/>
            <person name="Stieglmeier M."/>
            <person name="Klingl A."/>
            <person name="Woyke T."/>
            <person name="Ryan C.M."/>
            <person name="Banfield J.F."/>
        </authorList>
    </citation>
    <scope>NUCLEOTIDE SEQUENCE [LARGE SCALE GENOMIC DNA]</scope>
    <source>
        <strain evidence="8">CG22_combo_CG10-13_8_21_14_all_37_9</strain>
    </source>
</reference>
<comment type="similarity">
    <text evidence="1 7">Belongs to the endoribonuclease YbeY family.</text>
</comment>
<keyword evidence="7" id="KW-0690">Ribosome biogenesis</keyword>
<feature type="binding site" evidence="7">
    <location>
        <position position="107"/>
    </location>
    <ligand>
        <name>Zn(2+)</name>
        <dbReference type="ChEBI" id="CHEBI:29105"/>
        <note>catalytic</note>
    </ligand>
</feature>
<evidence type="ECO:0000256" key="7">
    <source>
        <dbReference type="HAMAP-Rule" id="MF_00009"/>
    </source>
</evidence>
<keyword evidence="6 7" id="KW-0862">Zinc</keyword>
<comment type="caution">
    <text evidence="8">The sequence shown here is derived from an EMBL/GenBank/DDBJ whole genome shotgun (WGS) entry which is preliminary data.</text>
</comment>
<keyword evidence="7" id="KW-0963">Cytoplasm</keyword>
<accession>A0A2H0BKY2</accession>
<evidence type="ECO:0000256" key="4">
    <source>
        <dbReference type="ARBA" id="ARBA00022759"/>
    </source>
</evidence>
<keyword evidence="7" id="KW-0698">rRNA processing</keyword>
<comment type="function">
    <text evidence="7">Single strand-specific metallo-endoribonuclease involved in late-stage 70S ribosome quality control and in maturation of the 3' terminus of the 16S rRNA.</text>
</comment>
<evidence type="ECO:0000256" key="1">
    <source>
        <dbReference type="ARBA" id="ARBA00010875"/>
    </source>
</evidence>
<feature type="binding site" evidence="7">
    <location>
        <position position="97"/>
    </location>
    <ligand>
        <name>Zn(2+)</name>
        <dbReference type="ChEBI" id="CHEBI:29105"/>
        <note>catalytic</note>
    </ligand>
</feature>
<evidence type="ECO:0000256" key="3">
    <source>
        <dbReference type="ARBA" id="ARBA00022723"/>
    </source>
</evidence>
<dbReference type="EC" id="3.1.-.-" evidence="7"/>
<evidence type="ECO:0000313" key="8">
    <source>
        <dbReference type="EMBL" id="PIP58337.1"/>
    </source>
</evidence>
<dbReference type="GO" id="GO:0004222">
    <property type="term" value="F:metalloendopeptidase activity"/>
    <property type="evidence" value="ECO:0007669"/>
    <property type="project" value="InterPro"/>
</dbReference>
<dbReference type="InterPro" id="IPR002036">
    <property type="entry name" value="YbeY"/>
</dbReference>
<evidence type="ECO:0000256" key="2">
    <source>
        <dbReference type="ARBA" id="ARBA00022722"/>
    </source>
</evidence>
<dbReference type="EMBL" id="PCSX01000014">
    <property type="protein sequence ID" value="PIP58337.1"/>
    <property type="molecule type" value="Genomic_DNA"/>
</dbReference>
<dbReference type="GO" id="GO:0004521">
    <property type="term" value="F:RNA endonuclease activity"/>
    <property type="evidence" value="ECO:0007669"/>
    <property type="project" value="UniProtKB-UniRule"/>
</dbReference>
<evidence type="ECO:0000313" key="9">
    <source>
        <dbReference type="Proteomes" id="UP000229334"/>
    </source>
</evidence>
<gene>
    <name evidence="7 8" type="primary">ybeY</name>
    <name evidence="8" type="ORF">COX02_00825</name>
</gene>
<comment type="subcellular location">
    <subcellularLocation>
        <location evidence="7">Cytoplasm</location>
    </subcellularLocation>
</comment>
<proteinExistence type="inferred from homology"/>
<dbReference type="PANTHER" id="PTHR46986:SF1">
    <property type="entry name" value="ENDORIBONUCLEASE YBEY, CHLOROPLASTIC"/>
    <property type="match status" value="1"/>
</dbReference>
<organism evidence="8 9">
    <name type="scientific">Candidatus Vogelbacteria bacterium CG22_combo_CG10-13_8_21_14_all_37_9</name>
    <dbReference type="NCBI Taxonomy" id="1975046"/>
    <lineage>
        <taxon>Bacteria</taxon>
        <taxon>Candidatus Vogeliibacteriota</taxon>
    </lineage>
</organism>
<feature type="binding site" evidence="7">
    <location>
        <position position="101"/>
    </location>
    <ligand>
        <name>Zn(2+)</name>
        <dbReference type="ChEBI" id="CHEBI:29105"/>
        <note>catalytic</note>
    </ligand>
</feature>
<keyword evidence="4 7" id="KW-0255">Endonuclease</keyword>
<dbReference type="NCBIfam" id="TIGR00043">
    <property type="entry name" value="rRNA maturation RNase YbeY"/>
    <property type="match status" value="1"/>
</dbReference>
<dbReference type="SUPFAM" id="SSF55486">
    <property type="entry name" value="Metalloproteases ('zincins'), catalytic domain"/>
    <property type="match status" value="1"/>
</dbReference>
<dbReference type="InterPro" id="IPR023091">
    <property type="entry name" value="MetalPrtase_cat_dom_sf_prd"/>
</dbReference>
<dbReference type="GO" id="GO:0008270">
    <property type="term" value="F:zinc ion binding"/>
    <property type="evidence" value="ECO:0007669"/>
    <property type="project" value="UniProtKB-UniRule"/>
</dbReference>
<dbReference type="PANTHER" id="PTHR46986">
    <property type="entry name" value="ENDORIBONUCLEASE YBEY, CHLOROPLASTIC"/>
    <property type="match status" value="1"/>
</dbReference>
<evidence type="ECO:0000256" key="5">
    <source>
        <dbReference type="ARBA" id="ARBA00022801"/>
    </source>
</evidence>
<evidence type="ECO:0000256" key="6">
    <source>
        <dbReference type="ARBA" id="ARBA00022833"/>
    </source>
</evidence>
<dbReference type="Proteomes" id="UP000229334">
    <property type="component" value="Unassembled WGS sequence"/>
</dbReference>